<name>A0ABD5R497_9EURY</name>
<dbReference type="EMBL" id="JBHSKY010000016">
    <property type="protein sequence ID" value="MFC5279825.1"/>
    <property type="molecule type" value="Genomic_DNA"/>
</dbReference>
<feature type="region of interest" description="Disordered" evidence="1">
    <location>
        <begin position="706"/>
        <end position="731"/>
    </location>
</feature>
<gene>
    <name evidence="2" type="ORF">ACFPM1_13805</name>
</gene>
<dbReference type="Gene3D" id="3.20.20.80">
    <property type="entry name" value="Glycosidases"/>
    <property type="match status" value="1"/>
</dbReference>
<evidence type="ECO:0008006" key="4">
    <source>
        <dbReference type="Google" id="ProtNLM"/>
    </source>
</evidence>
<dbReference type="SUPFAM" id="SSF51445">
    <property type="entry name" value="(Trans)glycosidases"/>
    <property type="match status" value="1"/>
</dbReference>
<feature type="compositionally biased region" description="Basic and acidic residues" evidence="1">
    <location>
        <begin position="57"/>
        <end position="68"/>
    </location>
</feature>
<protein>
    <recommendedName>
        <fullName evidence="4">Family 2 glycosyl transferase</fullName>
    </recommendedName>
</protein>
<evidence type="ECO:0000313" key="3">
    <source>
        <dbReference type="Proteomes" id="UP001596118"/>
    </source>
</evidence>
<dbReference type="InterPro" id="IPR017853">
    <property type="entry name" value="GH"/>
</dbReference>
<proteinExistence type="predicted"/>
<evidence type="ECO:0000256" key="1">
    <source>
        <dbReference type="SAM" id="MobiDB-lite"/>
    </source>
</evidence>
<feature type="compositionally biased region" description="Acidic residues" evidence="1">
    <location>
        <begin position="42"/>
        <end position="56"/>
    </location>
</feature>
<keyword evidence="3" id="KW-1185">Reference proteome</keyword>
<dbReference type="RefSeq" id="WP_256412461.1">
    <property type="nucleotide sequence ID" value="NZ_JANHDM010000010.1"/>
</dbReference>
<accession>A0ABD5R497</accession>
<dbReference type="PROSITE" id="PS51257">
    <property type="entry name" value="PROKAR_LIPOPROTEIN"/>
    <property type="match status" value="1"/>
</dbReference>
<feature type="region of interest" description="Disordered" evidence="1">
    <location>
        <begin position="18"/>
        <end position="68"/>
    </location>
</feature>
<reference evidence="2 3" key="1">
    <citation type="journal article" date="2019" name="Int. J. Syst. Evol. Microbiol.">
        <title>The Global Catalogue of Microorganisms (GCM) 10K type strain sequencing project: providing services to taxonomists for standard genome sequencing and annotation.</title>
        <authorList>
            <consortium name="The Broad Institute Genomics Platform"/>
            <consortium name="The Broad Institute Genome Sequencing Center for Infectious Disease"/>
            <person name="Wu L."/>
            <person name="Ma J."/>
        </authorList>
    </citation>
    <scope>NUCLEOTIDE SEQUENCE [LARGE SCALE GENOMIC DNA]</scope>
    <source>
        <strain evidence="2 3">CGMCC 1.12124</strain>
    </source>
</reference>
<evidence type="ECO:0000313" key="2">
    <source>
        <dbReference type="EMBL" id="MFC5279825.1"/>
    </source>
</evidence>
<dbReference type="Proteomes" id="UP001596118">
    <property type="component" value="Unassembled WGS sequence"/>
</dbReference>
<organism evidence="2 3">
    <name type="scientific">Halorubrum rubrum</name>
    <dbReference type="NCBI Taxonomy" id="1126240"/>
    <lineage>
        <taxon>Archaea</taxon>
        <taxon>Methanobacteriati</taxon>
        <taxon>Methanobacteriota</taxon>
        <taxon>Stenosarchaea group</taxon>
        <taxon>Halobacteria</taxon>
        <taxon>Halobacteriales</taxon>
        <taxon>Haloferacaceae</taxon>
        <taxon>Halorubrum</taxon>
    </lineage>
</organism>
<sequence>MHRRAFLGKVGAAGAVGTAGCGFRAETDGDGRGTDAGGESAPGDEADDEDGDGEGADDARSEGSDRRFRVGDDGFAVSVDGGPFEAVVPRGVNLGMAKPGRFPGEAAITRAEYDRWLAWMGELNVNVVRVYTVHPPAFYRALAAYNRAHPDPIYLLHGNWIGEEHLIEAGDAFALAEEFDRSLRRVVDVVHGATTIDPEPGHASGTYDADVSDAVLGYVAGIEWPPTVVAETNRANDPGPYDGEYLSSTVDRPFERWLAERIDRAVAHEVDAYGNQRPAAFTNWVTTDPLSHPYEPFEMEDAVTVDSDAVVATDAYDAGTFAAYHVYPYYPPLLNETPEYANYVDHRGERNGYAGYLNDLVGATDHPLVVAEFGVPSSRGIAQRHVHGRDQGRHTETEQGEILAAMYEDVREVGAAGGLVFSWHDEWFKRTWNLAALSDPNRRPKWSNVQTPEQRFGLLAFDPADAVPLDGSADAWTDATAATPAGRPARFDDDTGGAHELTALRVTSDVAYLSIRLEFADLADLDWDRVNYLLTLGLTGRSGVALPHGVDAASASTDFVVRLGGPGDSRVAVHPRYDAFAYLYGAEAGLDLSRYRDPDPGAFAPIRTTIGRGYTVPPTGERVPFQSVETGTLRYGNGTPDAAEYDSLADVHVSPSTDAIEIRLPWLLLNVADPSRRRRLGDLRTGGLDEYEPFEAIDVAAASYVPAGDDGDDGGSGSAAPIDSRSTNLAHAVPGIEDGRLRTLEYVPPTWDEPAYAERLKESAEYLRETFGRYD</sequence>
<comment type="caution">
    <text evidence="2">The sequence shown here is derived from an EMBL/GenBank/DDBJ whole genome shotgun (WGS) entry which is preliminary data.</text>
</comment>
<dbReference type="AlphaFoldDB" id="A0ABD5R497"/>